<accession>A0A1W1CVU1</accession>
<proteinExistence type="predicted"/>
<organism evidence="1">
    <name type="scientific">hydrothermal vent metagenome</name>
    <dbReference type="NCBI Taxonomy" id="652676"/>
    <lineage>
        <taxon>unclassified sequences</taxon>
        <taxon>metagenomes</taxon>
        <taxon>ecological metagenomes</taxon>
    </lineage>
</organism>
<gene>
    <name evidence="1" type="ORF">MNB_SUP05-5-1140</name>
</gene>
<evidence type="ECO:0000313" key="1">
    <source>
        <dbReference type="EMBL" id="SFV69843.1"/>
    </source>
</evidence>
<dbReference type="AlphaFoldDB" id="A0A1W1CVU1"/>
<dbReference type="EMBL" id="FPHJ01000069">
    <property type="protein sequence ID" value="SFV69843.1"/>
    <property type="molecule type" value="Genomic_DNA"/>
</dbReference>
<reference evidence="1" key="1">
    <citation type="submission" date="2016-10" db="EMBL/GenBank/DDBJ databases">
        <authorList>
            <person name="de Groot N.N."/>
        </authorList>
    </citation>
    <scope>NUCLEOTIDE SEQUENCE</scope>
</reference>
<sequence>MSLIQKQEDSFWNTDLEDIEKTFLASGQKITDLPTTLDNRVPPQGSSLLDRIANLDTYSK</sequence>
<protein>
    <submittedName>
        <fullName evidence="1">Uncharacterized protein</fullName>
    </submittedName>
</protein>
<name>A0A1W1CVU1_9ZZZZ</name>